<dbReference type="InterPro" id="IPR025945">
    <property type="entry name" value="DHHW"/>
</dbReference>
<evidence type="ECO:0000313" key="2">
    <source>
        <dbReference type="EMBL" id="MXQ74090.1"/>
    </source>
</evidence>
<evidence type="ECO:0000256" key="1">
    <source>
        <dbReference type="SAM" id="Phobius"/>
    </source>
</evidence>
<accession>A0A6N8U8C6</accession>
<dbReference type="Proteomes" id="UP000434036">
    <property type="component" value="Unassembled WGS sequence"/>
</dbReference>
<organism evidence="2 3">
    <name type="scientific">Copranaerobaculum intestinale</name>
    <dbReference type="NCBI Taxonomy" id="2692629"/>
    <lineage>
        <taxon>Bacteria</taxon>
        <taxon>Bacillati</taxon>
        <taxon>Bacillota</taxon>
        <taxon>Erysipelotrichia</taxon>
        <taxon>Erysipelotrichales</taxon>
        <taxon>Erysipelotrichaceae</taxon>
        <taxon>Copranaerobaculum</taxon>
    </lineage>
</organism>
<evidence type="ECO:0000313" key="3">
    <source>
        <dbReference type="Proteomes" id="UP000434036"/>
    </source>
</evidence>
<keyword evidence="1" id="KW-0812">Transmembrane</keyword>
<dbReference type="EMBL" id="WUUQ01000003">
    <property type="protein sequence ID" value="MXQ74090.1"/>
    <property type="molecule type" value="Genomic_DNA"/>
</dbReference>
<dbReference type="AlphaFoldDB" id="A0A6N8U8C6"/>
<keyword evidence="3" id="KW-1185">Reference proteome</keyword>
<reference evidence="2 3" key="1">
    <citation type="submission" date="2019-12" db="EMBL/GenBank/DDBJ databases">
        <authorList>
            <person name="Yang R."/>
        </authorList>
    </citation>
    <scope>NUCLEOTIDE SEQUENCE [LARGE SCALE GENOMIC DNA]</scope>
    <source>
        <strain evidence="2 3">DONG20-135</strain>
    </source>
</reference>
<name>A0A6N8U8C6_9FIRM</name>
<keyword evidence="1" id="KW-0472">Membrane</keyword>
<sequence length="382" mass="44212">MKDTKSHFFFNILMAISFAAILVIASLASLFRADTVFSDTENRNLAQRPSWSLDAYLDGSFMKDYNSYANDQFIARDSWVKLKTDAELALGRKELNHVYKGSDGSLFEPFQPLPAKSRNQTVRAMNEFAAAYPDVKFQMLLIPNAAAILPEKLPAHLSDQNQLKMMKKTSQELKGYTWIDAVAPLQKQHDKYLYYRSDHHWTSMAAHYVFEEFAKQNKLDTKNHSFEPYLISRNFYGTLASRSSYYSKDPDEIYMYVTNNNEDKSTIAYVEEQQKSATFYDQEKLKTKDQYAVFFGGNHPLMEINTTSAVDKTLLIFKDSYANCFIPFLTPYYSRIVVVDPRYYAGDIHQLMKDQGIQEVLFLYNANTFYQDTSLDVLLRSK</sequence>
<dbReference type="Pfam" id="PF14286">
    <property type="entry name" value="DHHW"/>
    <property type="match status" value="1"/>
</dbReference>
<reference evidence="2 3" key="2">
    <citation type="submission" date="2020-01" db="EMBL/GenBank/DDBJ databases">
        <title>Clostridiaceae sp. nov. isolated from the gut of human by culturomics.</title>
        <authorList>
            <person name="Chang Y."/>
        </authorList>
    </citation>
    <scope>NUCLEOTIDE SEQUENCE [LARGE SCALE GENOMIC DNA]</scope>
    <source>
        <strain evidence="2 3">DONG20-135</strain>
    </source>
</reference>
<dbReference type="RefSeq" id="WP_160625478.1">
    <property type="nucleotide sequence ID" value="NZ_WUUQ01000003.1"/>
</dbReference>
<proteinExistence type="predicted"/>
<evidence type="ECO:0008006" key="4">
    <source>
        <dbReference type="Google" id="ProtNLM"/>
    </source>
</evidence>
<comment type="caution">
    <text evidence="2">The sequence shown here is derived from an EMBL/GenBank/DDBJ whole genome shotgun (WGS) entry which is preliminary data.</text>
</comment>
<keyword evidence="1" id="KW-1133">Transmembrane helix</keyword>
<feature type="transmembrane region" description="Helical" evidence="1">
    <location>
        <begin position="12"/>
        <end position="31"/>
    </location>
</feature>
<gene>
    <name evidence="2" type="ORF">GSF08_09085</name>
</gene>
<protein>
    <recommendedName>
        <fullName evidence="4">DHHW protein</fullName>
    </recommendedName>
</protein>